<organism evidence="1 2">
    <name type="scientific">Lacticaseibacillus sharpeae JCM 1186 = DSM 20505</name>
    <dbReference type="NCBI Taxonomy" id="1291052"/>
    <lineage>
        <taxon>Bacteria</taxon>
        <taxon>Bacillati</taxon>
        <taxon>Bacillota</taxon>
        <taxon>Bacilli</taxon>
        <taxon>Lactobacillales</taxon>
        <taxon>Lactobacillaceae</taxon>
        <taxon>Lacticaseibacillus</taxon>
    </lineage>
</organism>
<keyword evidence="2" id="KW-1185">Reference proteome</keyword>
<evidence type="ECO:0000313" key="1">
    <source>
        <dbReference type="EMBL" id="KRM54649.1"/>
    </source>
</evidence>
<accession>A0A0R1ZSJ1</accession>
<dbReference type="AlphaFoldDB" id="A0A0R1ZSJ1"/>
<dbReference type="RefSeq" id="WP_056976176.1">
    <property type="nucleotide sequence ID" value="NZ_AYYO01000050.1"/>
</dbReference>
<proteinExistence type="predicted"/>
<dbReference type="EMBL" id="AYYO01000050">
    <property type="protein sequence ID" value="KRM54649.1"/>
    <property type="molecule type" value="Genomic_DNA"/>
</dbReference>
<dbReference type="OrthoDB" id="2313810at2"/>
<comment type="caution">
    <text evidence="1">The sequence shown here is derived from an EMBL/GenBank/DDBJ whole genome shotgun (WGS) entry which is preliminary data.</text>
</comment>
<sequence length="104" mass="11696">MSDKNEAEKFFDAAKEDKNGEFVRVIFYSDADYSEFDPTADAKLAKLGNWCWNPEHNTLLLEVADAKNFDDNELHQGLIESGMPVTGFEIRHIATAKASEKLIA</sequence>
<evidence type="ECO:0000313" key="2">
    <source>
        <dbReference type="Proteomes" id="UP000051679"/>
    </source>
</evidence>
<gene>
    <name evidence="1" type="ORF">FC18_GL002360</name>
</gene>
<reference evidence="1 2" key="1">
    <citation type="journal article" date="2015" name="Genome Announc.">
        <title>Expanding the biotechnology potential of lactobacilli through comparative genomics of 213 strains and associated genera.</title>
        <authorList>
            <person name="Sun Z."/>
            <person name="Harris H.M."/>
            <person name="McCann A."/>
            <person name="Guo C."/>
            <person name="Argimon S."/>
            <person name="Zhang W."/>
            <person name="Yang X."/>
            <person name="Jeffery I.B."/>
            <person name="Cooney J.C."/>
            <person name="Kagawa T.F."/>
            <person name="Liu W."/>
            <person name="Song Y."/>
            <person name="Salvetti E."/>
            <person name="Wrobel A."/>
            <person name="Rasinkangas P."/>
            <person name="Parkhill J."/>
            <person name="Rea M.C."/>
            <person name="O'Sullivan O."/>
            <person name="Ritari J."/>
            <person name="Douillard F.P."/>
            <person name="Paul Ross R."/>
            <person name="Yang R."/>
            <person name="Briner A.E."/>
            <person name="Felis G.E."/>
            <person name="de Vos W.M."/>
            <person name="Barrangou R."/>
            <person name="Klaenhammer T.R."/>
            <person name="Caufield P.W."/>
            <person name="Cui Y."/>
            <person name="Zhang H."/>
            <person name="O'Toole P.W."/>
        </authorList>
    </citation>
    <scope>NUCLEOTIDE SEQUENCE [LARGE SCALE GENOMIC DNA]</scope>
    <source>
        <strain evidence="1 2">DSM 20505</strain>
    </source>
</reference>
<name>A0A0R1ZSJ1_9LACO</name>
<dbReference type="PATRIC" id="fig|1291052.5.peg.2435"/>
<dbReference type="Proteomes" id="UP000051679">
    <property type="component" value="Unassembled WGS sequence"/>
</dbReference>
<dbReference type="STRING" id="1291052.FC18_GL002360"/>
<protein>
    <submittedName>
        <fullName evidence="1">Uncharacterized protein</fullName>
    </submittedName>
</protein>